<keyword evidence="9" id="KW-0969">Cilium</keyword>
<accession>A0A1X7AMV2</accession>
<dbReference type="EMBL" id="FWPT01000008">
    <property type="protein sequence ID" value="SMA49614.1"/>
    <property type="molecule type" value="Genomic_DNA"/>
</dbReference>
<dbReference type="Gene3D" id="3.40.30.60">
    <property type="entry name" value="FHIPEP family, domain 1"/>
    <property type="match status" value="1"/>
</dbReference>
<evidence type="ECO:0000256" key="3">
    <source>
        <dbReference type="ARBA" id="ARBA00022475"/>
    </source>
</evidence>
<dbReference type="Proteomes" id="UP000196573">
    <property type="component" value="Unassembled WGS sequence"/>
</dbReference>
<proteinExistence type="inferred from homology"/>
<evidence type="ECO:0000256" key="8">
    <source>
        <dbReference type="SAM" id="MobiDB-lite"/>
    </source>
</evidence>
<evidence type="ECO:0000313" key="9">
    <source>
        <dbReference type="EMBL" id="SMA49614.1"/>
    </source>
</evidence>
<keyword evidence="10" id="KW-1185">Reference proteome</keyword>
<reference evidence="9 10" key="1">
    <citation type="submission" date="2017-03" db="EMBL/GenBank/DDBJ databases">
        <authorList>
            <person name="Afonso C.L."/>
            <person name="Miller P.J."/>
            <person name="Scott M.A."/>
            <person name="Spackman E."/>
            <person name="Goraichik I."/>
            <person name="Dimitrov K.M."/>
            <person name="Suarez D.L."/>
            <person name="Swayne D.E."/>
        </authorList>
    </citation>
    <scope>NUCLEOTIDE SEQUENCE [LARGE SCALE GENOMIC DNA]</scope>
    <source>
        <strain evidence="9">SB41UT1</strain>
    </source>
</reference>
<dbReference type="RefSeq" id="WP_087112053.1">
    <property type="nucleotide sequence ID" value="NZ_CBCSCN010000010.1"/>
</dbReference>
<feature type="transmembrane region" description="Helical" evidence="7">
    <location>
        <begin position="241"/>
        <end position="265"/>
    </location>
</feature>
<dbReference type="AlphaFoldDB" id="A0A1X7AMV2"/>
<gene>
    <name evidence="9" type="primary">flhA_2</name>
    <name evidence="7" type="synonym">flhA</name>
    <name evidence="9" type="ORF">EHSB41UT_03398</name>
</gene>
<feature type="compositionally biased region" description="Basic and acidic residues" evidence="8">
    <location>
        <begin position="334"/>
        <end position="344"/>
    </location>
</feature>
<feature type="region of interest" description="Disordered" evidence="8">
    <location>
        <begin position="334"/>
        <end position="356"/>
    </location>
</feature>
<feature type="transmembrane region" description="Helical" evidence="7">
    <location>
        <begin position="209"/>
        <end position="229"/>
    </location>
</feature>
<dbReference type="GO" id="GO:0009306">
    <property type="term" value="P:protein secretion"/>
    <property type="evidence" value="ECO:0007669"/>
    <property type="project" value="InterPro"/>
</dbReference>
<dbReference type="Gene3D" id="3.40.50.12790">
    <property type="entry name" value="FHIPEP family, domain 4"/>
    <property type="match status" value="1"/>
</dbReference>
<dbReference type="PANTHER" id="PTHR30161">
    <property type="entry name" value="FLAGELLAR EXPORT PROTEIN, MEMBRANE FLHA SUBUNIT-RELATED"/>
    <property type="match status" value="1"/>
</dbReference>
<keyword evidence="6 7" id="KW-0472">Membrane</keyword>
<dbReference type="InterPro" id="IPR042193">
    <property type="entry name" value="FHIPEP_3"/>
</dbReference>
<feature type="transmembrane region" description="Helical" evidence="7">
    <location>
        <begin position="286"/>
        <end position="305"/>
    </location>
</feature>
<feature type="transmembrane region" description="Helical" evidence="7">
    <location>
        <begin position="117"/>
        <end position="140"/>
    </location>
</feature>
<dbReference type="PRINTS" id="PR00949">
    <property type="entry name" value="TYPE3IMAPROT"/>
</dbReference>
<organism evidence="9 10">
    <name type="scientific">Parendozoicomonas haliclonae</name>
    <dbReference type="NCBI Taxonomy" id="1960125"/>
    <lineage>
        <taxon>Bacteria</taxon>
        <taxon>Pseudomonadati</taxon>
        <taxon>Pseudomonadota</taxon>
        <taxon>Gammaproteobacteria</taxon>
        <taxon>Oceanospirillales</taxon>
        <taxon>Endozoicomonadaceae</taxon>
        <taxon>Parendozoicomonas</taxon>
    </lineage>
</organism>
<comment type="subcellular location">
    <subcellularLocation>
        <location evidence="1 7">Cell membrane</location>
        <topology evidence="1 7">Multi-pass membrane protein</topology>
    </subcellularLocation>
</comment>
<name>A0A1X7AMV2_9GAMM</name>
<dbReference type="GO" id="GO:0044780">
    <property type="term" value="P:bacterial-type flagellum assembly"/>
    <property type="evidence" value="ECO:0007669"/>
    <property type="project" value="InterPro"/>
</dbReference>
<keyword evidence="4 7" id="KW-0812">Transmembrane</keyword>
<keyword evidence="9" id="KW-0282">Flagellum</keyword>
<keyword evidence="7" id="KW-1006">Bacterial flagellum protein export</keyword>
<protein>
    <recommendedName>
        <fullName evidence="7">Flagellar biosynthesis protein FlhA</fullName>
    </recommendedName>
</protein>
<feature type="transmembrane region" description="Helical" evidence="7">
    <location>
        <begin position="46"/>
        <end position="66"/>
    </location>
</feature>
<dbReference type="PIRSF" id="PIRSF005419">
    <property type="entry name" value="FlhA"/>
    <property type="match status" value="1"/>
</dbReference>
<dbReference type="Gene3D" id="1.10.8.540">
    <property type="entry name" value="FHIPEP family, domain 3"/>
    <property type="match status" value="1"/>
</dbReference>
<comment type="similarity">
    <text evidence="2 7">Belongs to the FHIPEP (flagella/HR/invasion proteins export pore) family.</text>
</comment>
<evidence type="ECO:0000256" key="6">
    <source>
        <dbReference type="ARBA" id="ARBA00023136"/>
    </source>
</evidence>
<feature type="transmembrane region" description="Helical" evidence="7">
    <location>
        <begin position="73"/>
        <end position="97"/>
    </location>
</feature>
<dbReference type="InterPro" id="IPR001712">
    <property type="entry name" value="T3SS_FHIPEP"/>
</dbReference>
<sequence>MSSSITSSASGPAYLSVARRYAGTPVLLLAMLAMVTLQLPPFLLDLLFTFNIALSLIVLLVAVYTLRPLEFRVFPTILLITTLLRLALNVASTRVVLLHGHQGGDAAGKVIEAFGNVVIGGNYVVGMVVFTILVIINFVVITKGGGRISEVTARFTLDAMPGKQMAIDADLNAGLIDQDTARKRREEVRQEADFYGAMDGASKFVRGDAVAGLLILAINIIGGVLIGTMQHDLSFGNAFEVYSLLTIGDGLVAQIPSLLLSITAAMMVTRVSDAEDMGTQVSSQMFASPKALTVTAAVMIIMGSVPGMPHMAFLGLGGLAGFLAWQMSKKAKTSAKEQSHRKVMSETLPGEPAEERRDLSWDDVPVVDALGLELGYRLIGLVDRKRGGELLDRIKGIRKNLSTRLGFLIPTVHIRDNLKLAPTDYRISLMGVAVSEGTIHPERLMALNPGRVFGTPKGMDGQDPAYGLPAIWIEQSERDNAVALGWTVVDPATVMATHISKIMDDHAHELLGFDETQKLVDKLASLAPRLADELVPGKMNLTTLRSVLQQLLVDSVPLSDIRTIGGTLLDAAGKQTHPVLLAQEVRVALRRTIIDGIVGMEALIPVVTLAQGLEQLILQAHQKTLQAGGGFAPDAIPLEPNITQQLQQFMPDVTQQMMDRGHAPVLLVAPQLRPLMARFARLCAPDLKVLSYSEIPDDRQVDIVMNLG</sequence>
<keyword evidence="5 7" id="KW-1133">Transmembrane helix</keyword>
<dbReference type="InterPro" id="IPR042196">
    <property type="entry name" value="FHIPEP_4"/>
</dbReference>
<comment type="function">
    <text evidence="7">Required for formation of the rod structure of the flagellar apparatus. Together with FliI and FliH, may constitute the export apparatus of flagellin.</text>
</comment>
<evidence type="ECO:0000256" key="7">
    <source>
        <dbReference type="RuleBase" id="RU364093"/>
    </source>
</evidence>
<evidence type="ECO:0000256" key="4">
    <source>
        <dbReference type="ARBA" id="ARBA00022692"/>
    </source>
</evidence>
<dbReference type="Pfam" id="PF00771">
    <property type="entry name" value="FHIPEP"/>
    <property type="match status" value="1"/>
</dbReference>
<dbReference type="OrthoDB" id="9759185at2"/>
<keyword evidence="3 7" id="KW-1003">Cell membrane</keyword>
<dbReference type="GO" id="GO:0005886">
    <property type="term" value="C:plasma membrane"/>
    <property type="evidence" value="ECO:0007669"/>
    <property type="project" value="UniProtKB-SubCell"/>
</dbReference>
<dbReference type="InterPro" id="IPR042194">
    <property type="entry name" value="FHIPEP_1"/>
</dbReference>
<evidence type="ECO:0000313" key="10">
    <source>
        <dbReference type="Proteomes" id="UP000196573"/>
    </source>
</evidence>
<feature type="transmembrane region" description="Helical" evidence="7">
    <location>
        <begin position="21"/>
        <end position="40"/>
    </location>
</feature>
<dbReference type="NCBIfam" id="TIGR01398">
    <property type="entry name" value="FlhA"/>
    <property type="match status" value="1"/>
</dbReference>
<evidence type="ECO:0000256" key="2">
    <source>
        <dbReference type="ARBA" id="ARBA00008835"/>
    </source>
</evidence>
<dbReference type="InterPro" id="IPR006301">
    <property type="entry name" value="FlhA"/>
</dbReference>
<dbReference type="PANTHER" id="PTHR30161:SF1">
    <property type="entry name" value="FLAGELLAR BIOSYNTHESIS PROTEIN FLHA-RELATED"/>
    <property type="match status" value="1"/>
</dbReference>
<keyword evidence="7" id="KW-0813">Transport</keyword>
<evidence type="ECO:0000256" key="1">
    <source>
        <dbReference type="ARBA" id="ARBA00004651"/>
    </source>
</evidence>
<keyword evidence="7" id="KW-1005">Bacterial flagellum biogenesis</keyword>
<keyword evidence="7" id="KW-0653">Protein transport</keyword>
<keyword evidence="9" id="KW-0966">Cell projection</keyword>
<evidence type="ECO:0000256" key="5">
    <source>
        <dbReference type="ARBA" id="ARBA00022989"/>
    </source>
</evidence>